<evidence type="ECO:0000313" key="2">
    <source>
        <dbReference type="Proteomes" id="UP001516400"/>
    </source>
</evidence>
<dbReference type="AlphaFoldDB" id="A0ABD2N2T5"/>
<name>A0ABD2N2T5_9CUCU</name>
<dbReference type="Proteomes" id="UP001516400">
    <property type="component" value="Unassembled WGS sequence"/>
</dbReference>
<evidence type="ECO:0000313" key="1">
    <source>
        <dbReference type="EMBL" id="KAL3272954.1"/>
    </source>
</evidence>
<keyword evidence="2" id="KW-1185">Reference proteome</keyword>
<gene>
    <name evidence="1" type="ORF">HHI36_014411</name>
</gene>
<comment type="caution">
    <text evidence="1">The sequence shown here is derived from an EMBL/GenBank/DDBJ whole genome shotgun (WGS) entry which is preliminary data.</text>
</comment>
<dbReference type="PANTHER" id="PTHR47510:SF3">
    <property type="entry name" value="ENDO_EXONUCLEASE_PHOSPHATASE DOMAIN-CONTAINING PROTEIN"/>
    <property type="match status" value="1"/>
</dbReference>
<dbReference type="PANTHER" id="PTHR47510">
    <property type="entry name" value="REVERSE TRANSCRIPTASE DOMAIN-CONTAINING PROTEIN"/>
    <property type="match status" value="1"/>
</dbReference>
<organism evidence="1 2">
    <name type="scientific">Cryptolaemus montrouzieri</name>
    <dbReference type="NCBI Taxonomy" id="559131"/>
    <lineage>
        <taxon>Eukaryota</taxon>
        <taxon>Metazoa</taxon>
        <taxon>Ecdysozoa</taxon>
        <taxon>Arthropoda</taxon>
        <taxon>Hexapoda</taxon>
        <taxon>Insecta</taxon>
        <taxon>Pterygota</taxon>
        <taxon>Neoptera</taxon>
        <taxon>Endopterygota</taxon>
        <taxon>Coleoptera</taxon>
        <taxon>Polyphaga</taxon>
        <taxon>Cucujiformia</taxon>
        <taxon>Coccinelloidea</taxon>
        <taxon>Coccinellidae</taxon>
        <taxon>Scymninae</taxon>
        <taxon>Scymnini</taxon>
        <taxon>Cryptolaemus</taxon>
    </lineage>
</organism>
<protein>
    <submittedName>
        <fullName evidence="1">Uncharacterized protein</fullName>
    </submittedName>
</protein>
<proteinExistence type="predicted"/>
<dbReference type="EMBL" id="JABFTP020000062">
    <property type="protein sequence ID" value="KAL3272954.1"/>
    <property type="molecule type" value="Genomic_DNA"/>
</dbReference>
<sequence length="211" mass="23636">MSAVREANDSQLLSDIQHFPLLGKYDHSALLTVLQLHYSAPSNRQNRKVSRMNYDKVSEILHSCNWNSIIRQEDNIETNWTKILHTIEDVISTNTYEKTVTESPVKPWITDRIFNMSKIKKSLSYTPEPGGPIPVPQTLRGLITLDCIKITEETDSPQLLFYSNNYNQVVQEQSAPVGAVLLATALPRLISHPIRGDGGEHTGTTDAGRPA</sequence>
<accession>A0ABD2N2T5</accession>
<reference evidence="1 2" key="1">
    <citation type="journal article" date="2021" name="BMC Biol.">
        <title>Horizontally acquired antibacterial genes associated with adaptive radiation of ladybird beetles.</title>
        <authorList>
            <person name="Li H.S."/>
            <person name="Tang X.F."/>
            <person name="Huang Y.H."/>
            <person name="Xu Z.Y."/>
            <person name="Chen M.L."/>
            <person name="Du X.Y."/>
            <person name="Qiu B.Y."/>
            <person name="Chen P.T."/>
            <person name="Zhang W."/>
            <person name="Slipinski A."/>
            <person name="Escalona H.E."/>
            <person name="Waterhouse R.M."/>
            <person name="Zwick A."/>
            <person name="Pang H."/>
        </authorList>
    </citation>
    <scope>NUCLEOTIDE SEQUENCE [LARGE SCALE GENOMIC DNA]</scope>
    <source>
        <strain evidence="1">SYSU2018</strain>
    </source>
</reference>